<evidence type="ECO:0000313" key="5">
    <source>
        <dbReference type="Ensembl" id="ENSDCDP00010023547.1"/>
    </source>
</evidence>
<reference evidence="5 6" key="1">
    <citation type="submission" date="2020-06" db="EMBL/GenBank/DDBJ databases">
        <authorList>
            <consortium name="Wellcome Sanger Institute Data Sharing"/>
        </authorList>
    </citation>
    <scope>NUCLEOTIDE SEQUENCE [LARGE SCALE GENOMIC DNA]</scope>
</reference>
<reference evidence="5" key="3">
    <citation type="submission" date="2025-09" db="UniProtKB">
        <authorList>
            <consortium name="Ensembl"/>
        </authorList>
    </citation>
    <scope>IDENTIFICATION</scope>
</reference>
<dbReference type="PANTHER" id="PTHR23266">
    <property type="entry name" value="IMMUNOGLOBULIN HEAVY CHAIN"/>
    <property type="match status" value="1"/>
</dbReference>
<dbReference type="InterPro" id="IPR036179">
    <property type="entry name" value="Ig-like_dom_sf"/>
</dbReference>
<evidence type="ECO:0000256" key="2">
    <source>
        <dbReference type="ARBA" id="ARBA00023130"/>
    </source>
</evidence>
<keyword evidence="6" id="KW-1185">Reference proteome</keyword>
<dbReference type="InterPro" id="IPR013783">
    <property type="entry name" value="Ig-like_fold"/>
</dbReference>
<dbReference type="Gene3D" id="2.60.40.10">
    <property type="entry name" value="Immunoglobulins"/>
    <property type="match status" value="1"/>
</dbReference>
<reference evidence="5" key="2">
    <citation type="submission" date="2025-08" db="UniProtKB">
        <authorList>
            <consortium name="Ensembl"/>
        </authorList>
    </citation>
    <scope>IDENTIFICATION</scope>
</reference>
<accession>A0AAY4BSR7</accession>
<organism evidence="5 6">
    <name type="scientific">Denticeps clupeoides</name>
    <name type="common">denticle herring</name>
    <dbReference type="NCBI Taxonomy" id="299321"/>
    <lineage>
        <taxon>Eukaryota</taxon>
        <taxon>Metazoa</taxon>
        <taxon>Chordata</taxon>
        <taxon>Craniata</taxon>
        <taxon>Vertebrata</taxon>
        <taxon>Euteleostomi</taxon>
        <taxon>Actinopterygii</taxon>
        <taxon>Neopterygii</taxon>
        <taxon>Teleostei</taxon>
        <taxon>Clupei</taxon>
        <taxon>Clupeiformes</taxon>
        <taxon>Denticipitoidei</taxon>
        <taxon>Denticipitidae</taxon>
        <taxon>Denticeps</taxon>
    </lineage>
</organism>
<dbReference type="AlphaFoldDB" id="A0AAY4BSR7"/>
<keyword evidence="2" id="KW-1064">Adaptive immunity</keyword>
<evidence type="ECO:0000256" key="1">
    <source>
        <dbReference type="ARBA" id="ARBA00022859"/>
    </source>
</evidence>
<name>A0AAY4BSR7_9TELE</name>
<dbReference type="GO" id="GO:0005576">
    <property type="term" value="C:extracellular region"/>
    <property type="evidence" value="ECO:0007669"/>
    <property type="project" value="UniProtKB-ARBA"/>
</dbReference>
<dbReference type="InterPro" id="IPR007110">
    <property type="entry name" value="Ig-like_dom"/>
</dbReference>
<evidence type="ECO:0000259" key="4">
    <source>
        <dbReference type="PROSITE" id="PS50835"/>
    </source>
</evidence>
<keyword evidence="1" id="KW-0391">Immunity</keyword>
<dbReference type="GeneTree" id="ENSGT01020000230358"/>
<keyword evidence="3" id="KW-1280">Immunoglobulin</keyword>
<feature type="domain" description="Ig-like" evidence="4">
    <location>
        <begin position="8"/>
        <end position="109"/>
    </location>
</feature>
<evidence type="ECO:0000313" key="6">
    <source>
        <dbReference type="Proteomes" id="UP000694580"/>
    </source>
</evidence>
<dbReference type="Proteomes" id="UP000694580">
    <property type="component" value="Chromosome 7"/>
</dbReference>
<dbReference type="GO" id="GO:0019814">
    <property type="term" value="C:immunoglobulin complex"/>
    <property type="evidence" value="ECO:0007669"/>
    <property type="project" value="UniProtKB-KW"/>
</dbReference>
<dbReference type="SUPFAM" id="SSF48726">
    <property type="entry name" value="Immunoglobulin"/>
    <property type="match status" value="1"/>
</dbReference>
<protein>
    <recommendedName>
        <fullName evidence="4">Ig-like domain-containing protein</fullName>
    </recommendedName>
</protein>
<dbReference type="SMART" id="SM00406">
    <property type="entry name" value="IGv"/>
    <property type="match status" value="1"/>
</dbReference>
<dbReference type="Pfam" id="PF07686">
    <property type="entry name" value="V-set"/>
    <property type="match status" value="1"/>
</dbReference>
<dbReference type="GO" id="GO:0002250">
    <property type="term" value="P:adaptive immune response"/>
    <property type="evidence" value="ECO:0007669"/>
    <property type="project" value="UniProtKB-KW"/>
</dbReference>
<dbReference type="InterPro" id="IPR013106">
    <property type="entry name" value="Ig_V-set"/>
</dbReference>
<evidence type="ECO:0000256" key="3">
    <source>
        <dbReference type="ARBA" id="ARBA00043265"/>
    </source>
</evidence>
<proteinExistence type="predicted"/>
<dbReference type="PROSITE" id="PS50835">
    <property type="entry name" value="IG_LIKE"/>
    <property type="match status" value="1"/>
</dbReference>
<dbReference type="InterPro" id="IPR050199">
    <property type="entry name" value="IgHV"/>
</dbReference>
<sequence length="131" mass="14530">LKEYFFFPDVECNVELTQPTSVMKQPGDTLSLSCKESGYSLSDGCCCTGWIRQQAGKSLEWVGIICYDDSTAYNSKLNNRFSISQVKSSNTLTLHGNRLQTEDAAVYYCARLRPTVVKTSSSLNKNSACCI</sequence>
<dbReference type="Ensembl" id="ENSDCDT00010028622.1">
    <property type="protein sequence ID" value="ENSDCDP00010023547.1"/>
    <property type="gene ID" value="ENSDCDG00010014424.1"/>
</dbReference>